<dbReference type="GO" id="GO:0000976">
    <property type="term" value="F:transcription cis-regulatory region binding"/>
    <property type="evidence" value="ECO:0007669"/>
    <property type="project" value="TreeGrafter"/>
</dbReference>
<dbReference type="Proteomes" id="UP000030300">
    <property type="component" value="Chromosome"/>
</dbReference>
<evidence type="ECO:0000256" key="3">
    <source>
        <dbReference type="ARBA" id="ARBA00023163"/>
    </source>
</evidence>
<dbReference type="SUPFAM" id="SSF46689">
    <property type="entry name" value="Homeodomain-like"/>
    <property type="match status" value="1"/>
</dbReference>
<gene>
    <name evidence="4" type="ORF">KR76_26810</name>
</gene>
<evidence type="ECO:0000313" key="4">
    <source>
        <dbReference type="EMBL" id="AIY19481.1"/>
    </source>
</evidence>
<organism evidence="4 5">
    <name type="scientific">Nocardioides simplex</name>
    <name type="common">Arthrobacter simplex</name>
    <dbReference type="NCBI Taxonomy" id="2045"/>
    <lineage>
        <taxon>Bacteria</taxon>
        <taxon>Bacillati</taxon>
        <taxon>Actinomycetota</taxon>
        <taxon>Actinomycetes</taxon>
        <taxon>Propionibacteriales</taxon>
        <taxon>Nocardioidaceae</taxon>
        <taxon>Pimelobacter</taxon>
    </lineage>
</organism>
<proteinExistence type="predicted"/>
<dbReference type="GeneID" id="96612351"/>
<dbReference type="PANTHER" id="PTHR30055">
    <property type="entry name" value="HTH-TYPE TRANSCRIPTIONAL REGULATOR RUTR"/>
    <property type="match status" value="1"/>
</dbReference>
<keyword evidence="3" id="KW-0804">Transcription</keyword>
<dbReference type="InterPro" id="IPR001647">
    <property type="entry name" value="HTH_TetR"/>
</dbReference>
<dbReference type="PANTHER" id="PTHR30055:SF234">
    <property type="entry name" value="HTH-TYPE TRANSCRIPTIONAL REGULATOR BETI"/>
    <property type="match status" value="1"/>
</dbReference>
<evidence type="ECO:0000256" key="1">
    <source>
        <dbReference type="ARBA" id="ARBA00023015"/>
    </source>
</evidence>
<dbReference type="HOGENOM" id="CLU_069356_33_0_11"/>
<dbReference type="eggNOG" id="COG1309">
    <property type="taxonomic scope" value="Bacteria"/>
</dbReference>
<dbReference type="PROSITE" id="PS50977">
    <property type="entry name" value="HTH_TETR_2"/>
    <property type="match status" value="1"/>
</dbReference>
<dbReference type="AlphaFoldDB" id="A0A0A1DQ00"/>
<keyword evidence="1" id="KW-0805">Transcription regulation</keyword>
<dbReference type="KEGG" id="psim:KR76_26810"/>
<dbReference type="GO" id="GO:0003700">
    <property type="term" value="F:DNA-binding transcription factor activity"/>
    <property type="evidence" value="ECO:0007669"/>
    <property type="project" value="TreeGrafter"/>
</dbReference>
<dbReference type="Pfam" id="PF00440">
    <property type="entry name" value="TetR_N"/>
    <property type="match status" value="1"/>
</dbReference>
<dbReference type="Gene3D" id="1.10.357.10">
    <property type="entry name" value="Tetracycline Repressor, domain 2"/>
    <property type="match status" value="1"/>
</dbReference>
<name>A0A0A1DQ00_NOCSI</name>
<reference evidence="4 5" key="1">
    <citation type="journal article" date="2015" name="Genome Announc.">
        <title>Complete Genome Sequence of Steroid-Transforming Nocardioides simplex VKM Ac-2033D.</title>
        <authorList>
            <person name="Shtratnikova V.Y."/>
            <person name="Schelkunov M.I."/>
            <person name="Pekov Y.A."/>
            <person name="Fokina V.V."/>
            <person name="Logacheva M.D."/>
            <person name="Sokolov S.L."/>
            <person name="Bragin E.Y."/>
            <person name="Ashapkin V.V."/>
            <person name="Donova M.V."/>
        </authorList>
    </citation>
    <scope>NUCLEOTIDE SEQUENCE [LARGE SCALE GENOMIC DNA]</scope>
    <source>
        <strain evidence="4 5">VKM Ac-2033D</strain>
    </source>
</reference>
<dbReference type="STRING" id="2045.KR76_26810"/>
<evidence type="ECO:0000256" key="2">
    <source>
        <dbReference type="ARBA" id="ARBA00023125"/>
    </source>
</evidence>
<dbReference type="InterPro" id="IPR050109">
    <property type="entry name" value="HTH-type_TetR-like_transc_reg"/>
</dbReference>
<protein>
    <submittedName>
        <fullName evidence="4">Transcriptional regulator, TetR family</fullName>
    </submittedName>
</protein>
<dbReference type="InterPro" id="IPR009057">
    <property type="entry name" value="Homeodomain-like_sf"/>
</dbReference>
<keyword evidence="5" id="KW-1185">Reference proteome</keyword>
<dbReference type="SUPFAM" id="SSF48498">
    <property type="entry name" value="Tetracyclin repressor-like, C-terminal domain"/>
    <property type="match status" value="1"/>
</dbReference>
<dbReference type="RefSeq" id="WP_038682722.1">
    <property type="nucleotide sequence ID" value="NZ_BJMC01000020.1"/>
</dbReference>
<dbReference type="InterPro" id="IPR036271">
    <property type="entry name" value="Tet_transcr_reg_TetR-rel_C_sf"/>
</dbReference>
<dbReference type="EMBL" id="CP009896">
    <property type="protein sequence ID" value="AIY19481.1"/>
    <property type="molecule type" value="Genomic_DNA"/>
</dbReference>
<dbReference type="OrthoDB" id="4550691at2"/>
<evidence type="ECO:0000313" key="5">
    <source>
        <dbReference type="Proteomes" id="UP000030300"/>
    </source>
</evidence>
<accession>A0A0A1DQ00</accession>
<sequence length="206" mass="22216">MPEQTRKRRPYAPRVPMAERREQLLDAALTIIDRDGYDGVSIDAIAREAGVTRPVVYGAYDGLGPLLTALLDRQQDRALGQLFAALPLGADDADPLAVVERAVPALHAMVLADPVTWRAILASPADVPDVVRERIEGDRERVRGVIEQLVTVVLGARAEQLDAEVVAHGILALLDHFGGLVLADPGRFTAERLSAAARSLLAAWLP</sequence>
<keyword evidence="2" id="KW-0238">DNA-binding</keyword>